<dbReference type="Pfam" id="PF03781">
    <property type="entry name" value="FGE-sulfatase"/>
    <property type="match status" value="1"/>
</dbReference>
<proteinExistence type="predicted"/>
<name>A0ABS4YI27_9MICO</name>
<dbReference type="InterPro" id="IPR011010">
    <property type="entry name" value="DNA_brk_join_enz"/>
</dbReference>
<feature type="region of interest" description="Disordered" evidence="1">
    <location>
        <begin position="250"/>
        <end position="277"/>
    </location>
</feature>
<evidence type="ECO:0000313" key="4">
    <source>
        <dbReference type="Proteomes" id="UP000698222"/>
    </source>
</evidence>
<protein>
    <recommendedName>
        <fullName evidence="2">Sulfatase-modifying factor enzyme-like domain-containing protein</fullName>
    </recommendedName>
</protein>
<evidence type="ECO:0000259" key="2">
    <source>
        <dbReference type="Pfam" id="PF03781"/>
    </source>
</evidence>
<dbReference type="InterPro" id="IPR042095">
    <property type="entry name" value="SUMF_sf"/>
</dbReference>
<dbReference type="Proteomes" id="UP000698222">
    <property type="component" value="Unassembled WGS sequence"/>
</dbReference>
<evidence type="ECO:0000313" key="3">
    <source>
        <dbReference type="EMBL" id="MBP2407548.1"/>
    </source>
</evidence>
<gene>
    <name evidence="3" type="ORF">JOF44_000451</name>
</gene>
<accession>A0ABS4YI27</accession>
<dbReference type="PANTHER" id="PTHR23150:SF19">
    <property type="entry name" value="FORMYLGLYCINE-GENERATING ENZYME"/>
    <property type="match status" value="1"/>
</dbReference>
<dbReference type="InterPro" id="IPR016187">
    <property type="entry name" value="CTDL_fold"/>
</dbReference>
<keyword evidence="4" id="KW-1185">Reference proteome</keyword>
<dbReference type="SUPFAM" id="SSF56436">
    <property type="entry name" value="C-type lectin-like"/>
    <property type="match status" value="1"/>
</dbReference>
<comment type="caution">
    <text evidence="3">The sequence shown here is derived from an EMBL/GenBank/DDBJ whole genome shotgun (WGS) entry which is preliminary data.</text>
</comment>
<dbReference type="RefSeq" id="WP_245348819.1">
    <property type="nucleotide sequence ID" value="NZ_BAAAJV010000011.1"/>
</dbReference>
<dbReference type="InterPro" id="IPR051043">
    <property type="entry name" value="Sulfatase_Mod_Factor_Kinase"/>
</dbReference>
<dbReference type="EMBL" id="JAGIOC010000001">
    <property type="protein sequence ID" value="MBP2407548.1"/>
    <property type="molecule type" value="Genomic_DNA"/>
</dbReference>
<dbReference type="SUPFAM" id="SSF56349">
    <property type="entry name" value="DNA breaking-rejoining enzymes"/>
    <property type="match status" value="1"/>
</dbReference>
<evidence type="ECO:0000256" key="1">
    <source>
        <dbReference type="SAM" id="MobiDB-lite"/>
    </source>
</evidence>
<sequence>MPGRDQFVEPGAAPNLQQDLATPVASRHMIEQARIPAGSFTMGDSSGDRHRADGETPRHRVALSAFDIDVTTVRNADFARFVEDTGYRTEAELFGFSAVFHLAVTAEACEIMGPAAGAPWWRGVQGASWRRPGGSCSDLEGRESHPVVHVSWNDAIAYCDWAGRLRSRQQVGIATRADEVFVFPTSRRHGMPDQDAMKNSLRRSFDAAGHPEMTLHSIRRMVERRLEEAGLSRMDRESIMGHTVQVAERHYSTHGVPERGLEALGRPEERSRGESKV</sequence>
<feature type="domain" description="Sulfatase-modifying factor enzyme-like" evidence="2">
    <location>
        <begin position="33"/>
        <end position="185"/>
    </location>
</feature>
<reference evidence="3 4" key="1">
    <citation type="submission" date="2021-03" db="EMBL/GenBank/DDBJ databases">
        <title>Sequencing the genomes of 1000 actinobacteria strains.</title>
        <authorList>
            <person name="Klenk H.-P."/>
        </authorList>
    </citation>
    <scope>NUCLEOTIDE SEQUENCE [LARGE SCALE GENOMIC DNA]</scope>
    <source>
        <strain evidence="3 4">DSM 14564</strain>
    </source>
</reference>
<dbReference type="PANTHER" id="PTHR23150">
    <property type="entry name" value="SULFATASE MODIFYING FACTOR 1, 2"/>
    <property type="match status" value="1"/>
</dbReference>
<dbReference type="InterPro" id="IPR005532">
    <property type="entry name" value="SUMF_dom"/>
</dbReference>
<organism evidence="3 4">
    <name type="scientific">Brachybacterium fresconis</name>
    <dbReference type="NCBI Taxonomy" id="173363"/>
    <lineage>
        <taxon>Bacteria</taxon>
        <taxon>Bacillati</taxon>
        <taxon>Actinomycetota</taxon>
        <taxon>Actinomycetes</taxon>
        <taxon>Micrococcales</taxon>
        <taxon>Dermabacteraceae</taxon>
        <taxon>Brachybacterium</taxon>
    </lineage>
</organism>
<dbReference type="Gene3D" id="3.90.1580.10">
    <property type="entry name" value="paralog of FGE (formylglycine-generating enzyme)"/>
    <property type="match status" value="1"/>
</dbReference>